<evidence type="ECO:0000259" key="5">
    <source>
        <dbReference type="Pfam" id="PF14501"/>
    </source>
</evidence>
<protein>
    <submittedName>
        <fullName evidence="7">ATPase</fullName>
    </submittedName>
    <submittedName>
        <fullName evidence="8">Sensor_kinase_SpoOB-type, alpha-helical domain</fullName>
    </submittedName>
</protein>
<dbReference type="InterPro" id="IPR039506">
    <property type="entry name" value="SPOB_a"/>
</dbReference>
<evidence type="ECO:0000256" key="3">
    <source>
        <dbReference type="ARBA" id="ARBA00022777"/>
    </source>
</evidence>
<dbReference type="Pfam" id="PF14501">
    <property type="entry name" value="HATPase_c_5"/>
    <property type="match status" value="1"/>
</dbReference>
<dbReference type="Gene3D" id="3.30.565.10">
    <property type="entry name" value="Histidine kinase-like ATPase, C-terminal domain"/>
    <property type="match status" value="1"/>
</dbReference>
<dbReference type="OrthoDB" id="1652078at2"/>
<dbReference type="AlphaFoldDB" id="A0A1H7WH81"/>
<evidence type="ECO:0000313" key="9">
    <source>
        <dbReference type="Proteomes" id="UP000198548"/>
    </source>
</evidence>
<keyword evidence="3 8" id="KW-0418">Kinase</keyword>
<keyword evidence="2" id="KW-0808">Transferase</keyword>
<feature type="domain" description="SpoOB alpha-helical" evidence="6">
    <location>
        <begin position="43"/>
        <end position="96"/>
    </location>
</feature>
<reference evidence="8 9" key="1">
    <citation type="submission" date="2016-10" db="EMBL/GenBank/DDBJ databases">
        <authorList>
            <person name="de Groot N.N."/>
        </authorList>
    </citation>
    <scope>NUCLEOTIDE SEQUENCE [LARGE SCALE GENOMIC DNA]</scope>
    <source>
        <strain evidence="8 9">DSM 19182</strain>
    </source>
</reference>
<evidence type="ECO:0000256" key="2">
    <source>
        <dbReference type="ARBA" id="ARBA00022679"/>
    </source>
</evidence>
<dbReference type="SUPFAM" id="SSF55874">
    <property type="entry name" value="ATPase domain of HSP90 chaperone/DNA topoisomerase II/histidine kinase"/>
    <property type="match status" value="1"/>
</dbReference>
<dbReference type="Proteomes" id="UP000198548">
    <property type="component" value="Unassembled WGS sequence"/>
</dbReference>
<dbReference type="InterPro" id="IPR016120">
    <property type="entry name" value="Sig_transdc_His_kin_SpoOB"/>
</dbReference>
<evidence type="ECO:0000259" key="6">
    <source>
        <dbReference type="Pfam" id="PF14689"/>
    </source>
</evidence>
<dbReference type="PANTHER" id="PTHR40448">
    <property type="entry name" value="TWO-COMPONENT SENSOR HISTIDINE KINASE"/>
    <property type="match status" value="1"/>
</dbReference>
<dbReference type="InterPro" id="IPR036890">
    <property type="entry name" value="HATPase_C_sf"/>
</dbReference>
<dbReference type="GO" id="GO:0042802">
    <property type="term" value="F:identical protein binding"/>
    <property type="evidence" value="ECO:0007669"/>
    <property type="project" value="TreeGrafter"/>
</dbReference>
<evidence type="ECO:0000256" key="4">
    <source>
        <dbReference type="SAM" id="Phobius"/>
    </source>
</evidence>
<evidence type="ECO:0000256" key="1">
    <source>
        <dbReference type="ARBA" id="ARBA00022553"/>
    </source>
</evidence>
<proteinExistence type="predicted"/>
<dbReference type="RefSeq" id="WP_091489397.1">
    <property type="nucleotide sequence ID" value="NZ_BJUX01000030.1"/>
</dbReference>
<gene>
    <name evidence="7" type="ORF">APU01nite_20810</name>
    <name evidence="8" type="ORF">SAMN04488100_1344</name>
</gene>
<dbReference type="GO" id="GO:0000155">
    <property type="term" value="F:phosphorelay sensor kinase activity"/>
    <property type="evidence" value="ECO:0007669"/>
    <property type="project" value="InterPro"/>
</dbReference>
<dbReference type="Pfam" id="PF14689">
    <property type="entry name" value="SPOB_a"/>
    <property type="match status" value="1"/>
</dbReference>
<keyword evidence="1" id="KW-0597">Phosphoprotein</keyword>
<dbReference type="SUPFAM" id="SSF55890">
    <property type="entry name" value="Sporulation response regulatory protein Spo0B"/>
    <property type="match status" value="1"/>
</dbReference>
<keyword evidence="10" id="KW-1185">Reference proteome</keyword>
<dbReference type="EMBL" id="FOBL01000034">
    <property type="protein sequence ID" value="SEM20257.1"/>
    <property type="molecule type" value="Genomic_DNA"/>
</dbReference>
<sequence length="240" mass="27904">MTNWIWIGLFTGLITLFLFVYYRQKKAINYFKIQEQELDQYAVEVESIYSQMRGIRHDYRNHLQVMNTLMNDRRTDELDAYIKQLNNELNQVDTIIQTGNTMIDAIVNTKLTSAKNRGIELFATAIAPKTLFLEHVDLAIILGNLLNNAIEATSRESSQQEDRFIRLYIAPMKNTLYISVTNTMVENPKPSFMSLKRVNRRGYGLTRINQAVEKYEGIVNRKWEEGVFATEVTLPLKNHS</sequence>
<name>A0A1H7WH81_9LACT</name>
<feature type="transmembrane region" description="Helical" evidence="4">
    <location>
        <begin position="6"/>
        <end position="22"/>
    </location>
</feature>
<keyword evidence="4" id="KW-0472">Membrane</keyword>
<dbReference type="PANTHER" id="PTHR40448:SF1">
    <property type="entry name" value="TWO-COMPONENT SENSOR HISTIDINE KINASE"/>
    <property type="match status" value="1"/>
</dbReference>
<dbReference type="Proteomes" id="UP000321425">
    <property type="component" value="Unassembled WGS sequence"/>
</dbReference>
<dbReference type="InterPro" id="IPR032834">
    <property type="entry name" value="NatK-like_C"/>
</dbReference>
<feature type="domain" description="Sensor histidine kinase NatK-like C-terminal" evidence="5">
    <location>
        <begin position="133"/>
        <end position="235"/>
    </location>
</feature>
<evidence type="ECO:0000313" key="10">
    <source>
        <dbReference type="Proteomes" id="UP000321425"/>
    </source>
</evidence>
<accession>A0A1H7WH81</accession>
<keyword evidence="4" id="KW-0812">Transmembrane</keyword>
<dbReference type="Gene3D" id="1.10.287.130">
    <property type="match status" value="1"/>
</dbReference>
<evidence type="ECO:0000313" key="7">
    <source>
        <dbReference type="EMBL" id="GEK90042.1"/>
    </source>
</evidence>
<reference evidence="7 10" key="2">
    <citation type="submission" date="2019-07" db="EMBL/GenBank/DDBJ databases">
        <title>Whole genome shotgun sequence of Alkalibacterium putridalgicola NBRC 103243.</title>
        <authorList>
            <person name="Hosoyama A."/>
            <person name="Uohara A."/>
            <person name="Ohji S."/>
            <person name="Ichikawa N."/>
        </authorList>
    </citation>
    <scope>NUCLEOTIDE SEQUENCE [LARGE SCALE GENOMIC DNA]</scope>
    <source>
        <strain evidence="7 10">NBRC 103243</strain>
    </source>
</reference>
<dbReference type="CDD" id="cd16935">
    <property type="entry name" value="HATPase_AgrC-ComD-like"/>
    <property type="match status" value="1"/>
</dbReference>
<keyword evidence="4" id="KW-1133">Transmembrane helix</keyword>
<organism evidence="8 9">
    <name type="scientific">Alkalibacterium putridalgicola</name>
    <dbReference type="NCBI Taxonomy" id="426703"/>
    <lineage>
        <taxon>Bacteria</taxon>
        <taxon>Bacillati</taxon>
        <taxon>Bacillota</taxon>
        <taxon>Bacilli</taxon>
        <taxon>Lactobacillales</taxon>
        <taxon>Carnobacteriaceae</taxon>
        <taxon>Alkalibacterium</taxon>
    </lineage>
</organism>
<dbReference type="EMBL" id="BJUX01000030">
    <property type="protein sequence ID" value="GEK90042.1"/>
    <property type="molecule type" value="Genomic_DNA"/>
</dbReference>
<evidence type="ECO:0000313" key="8">
    <source>
        <dbReference type="EMBL" id="SEM20257.1"/>
    </source>
</evidence>
<dbReference type="STRING" id="426703.SAMN04488100_1344"/>